<keyword evidence="1" id="KW-0472">Membrane</keyword>
<reference evidence="2" key="1">
    <citation type="submission" date="2019-07" db="EMBL/GenBank/DDBJ databases">
        <authorList>
            <consortium name="NARMS: The National Antimicrobial Resistance Monitoring System"/>
        </authorList>
    </citation>
    <scope>NUCLEOTIDE SEQUENCE</scope>
    <source>
        <strain evidence="2">FSIS21924742</strain>
    </source>
</reference>
<proteinExistence type="predicted"/>
<sequence>MLHYFRFKKDGNCTKILLRKKKTIFDKPKETYISKKSDILITGINASGKSKRLNSFLQNAKDLWKKEHVIFFHATDSLSEIFHRNLDNDDETKRLIYGNENANLNLENLDTSKNYLKIIALVEKSKNSTLIIDDLDKLNGKKLEMAKELLRNCKRFIATAKDEISINKTIGGILKSRRKKLEIVSLSSKASIDATNALLVLFVLALFATGLYELALLVTAGRIAMRGMQK</sequence>
<dbReference type="EMBL" id="AAHZLZ010000074">
    <property type="protein sequence ID" value="ECB9928458.1"/>
    <property type="molecule type" value="Genomic_DNA"/>
</dbReference>
<accession>A0A6C7ME17</accession>
<dbReference type="AlphaFoldDB" id="A0A6C7ME17"/>
<keyword evidence="1" id="KW-1133">Transmembrane helix</keyword>
<protein>
    <submittedName>
        <fullName evidence="2">Uncharacterized protein</fullName>
    </submittedName>
</protein>
<organism evidence="2">
    <name type="scientific">Campylobacter jejuni</name>
    <dbReference type="NCBI Taxonomy" id="197"/>
    <lineage>
        <taxon>Bacteria</taxon>
        <taxon>Pseudomonadati</taxon>
        <taxon>Campylobacterota</taxon>
        <taxon>Epsilonproteobacteria</taxon>
        <taxon>Campylobacterales</taxon>
        <taxon>Campylobacteraceae</taxon>
        <taxon>Campylobacter</taxon>
    </lineage>
</organism>
<dbReference type="SUPFAM" id="SSF52540">
    <property type="entry name" value="P-loop containing nucleoside triphosphate hydrolases"/>
    <property type="match status" value="1"/>
</dbReference>
<name>A0A6C7ME17_CAMJU</name>
<evidence type="ECO:0000256" key="1">
    <source>
        <dbReference type="SAM" id="Phobius"/>
    </source>
</evidence>
<dbReference type="Gene3D" id="3.40.50.300">
    <property type="entry name" value="P-loop containing nucleotide triphosphate hydrolases"/>
    <property type="match status" value="1"/>
</dbReference>
<evidence type="ECO:0000313" key="2">
    <source>
        <dbReference type="EMBL" id="ECB9928458.1"/>
    </source>
</evidence>
<comment type="caution">
    <text evidence="2">The sequence shown here is derived from an EMBL/GenBank/DDBJ whole genome shotgun (WGS) entry which is preliminary data.</text>
</comment>
<gene>
    <name evidence="2" type="ORF">FLR47_08845</name>
</gene>
<feature type="transmembrane region" description="Helical" evidence="1">
    <location>
        <begin position="197"/>
        <end position="220"/>
    </location>
</feature>
<dbReference type="InterPro" id="IPR027417">
    <property type="entry name" value="P-loop_NTPase"/>
</dbReference>
<keyword evidence="1" id="KW-0812">Transmembrane</keyword>